<keyword evidence="1" id="KW-0472">Membrane</keyword>
<dbReference type="EMBL" id="SDPL01000051">
    <property type="protein sequence ID" value="RXZ49891.1"/>
    <property type="molecule type" value="Genomic_DNA"/>
</dbReference>
<name>A0A4Q2JNT8_9MICO</name>
<comment type="caution">
    <text evidence="2">The sequence shown here is derived from an EMBL/GenBank/DDBJ whole genome shotgun (WGS) entry which is preliminary data.</text>
</comment>
<dbReference type="RefSeq" id="WP_129233738.1">
    <property type="nucleotide sequence ID" value="NZ_SDPL01000051.1"/>
</dbReference>
<dbReference type="Proteomes" id="UP000292881">
    <property type="component" value="Unassembled WGS sequence"/>
</dbReference>
<keyword evidence="3" id="KW-1185">Reference proteome</keyword>
<accession>A0A4Q2JNT8</accession>
<feature type="transmembrane region" description="Helical" evidence="1">
    <location>
        <begin position="27"/>
        <end position="45"/>
    </location>
</feature>
<gene>
    <name evidence="2" type="ORF">ESO86_04795</name>
</gene>
<evidence type="ECO:0000313" key="3">
    <source>
        <dbReference type="Proteomes" id="UP000292881"/>
    </source>
</evidence>
<protein>
    <submittedName>
        <fullName evidence="2">Uncharacterized protein</fullName>
    </submittedName>
</protein>
<proteinExistence type="predicted"/>
<evidence type="ECO:0000256" key="1">
    <source>
        <dbReference type="SAM" id="Phobius"/>
    </source>
</evidence>
<dbReference type="OrthoDB" id="244933at2"/>
<organism evidence="2 3">
    <name type="scientific">Agromyces binzhouensis</name>
    <dbReference type="NCBI Taxonomy" id="1817495"/>
    <lineage>
        <taxon>Bacteria</taxon>
        <taxon>Bacillati</taxon>
        <taxon>Actinomycetota</taxon>
        <taxon>Actinomycetes</taxon>
        <taxon>Micrococcales</taxon>
        <taxon>Microbacteriaceae</taxon>
        <taxon>Agromyces</taxon>
    </lineage>
</organism>
<sequence length="64" mass="6407">MAPVGALLAAIAAYVLPDTGTFYNLLWANLGTFLGAVCFLVAALLSRRTIGADEPAAAPGSVAA</sequence>
<reference evidence="2 3" key="1">
    <citation type="submission" date="2019-01" db="EMBL/GenBank/DDBJ databases">
        <authorList>
            <person name="Li J."/>
        </authorList>
    </citation>
    <scope>NUCLEOTIDE SEQUENCE [LARGE SCALE GENOMIC DNA]</scope>
    <source>
        <strain evidence="2 3">CGMCC 4.7180</strain>
    </source>
</reference>
<evidence type="ECO:0000313" key="2">
    <source>
        <dbReference type="EMBL" id="RXZ49891.1"/>
    </source>
</evidence>
<keyword evidence="1" id="KW-0812">Transmembrane</keyword>
<dbReference type="AlphaFoldDB" id="A0A4Q2JNT8"/>
<keyword evidence="1" id="KW-1133">Transmembrane helix</keyword>